<proteinExistence type="predicted"/>
<organism evidence="2">
    <name type="scientific">Streptomyces sp. CMC78</name>
    <dbReference type="NCBI Taxonomy" id="3231512"/>
    <lineage>
        <taxon>Bacteria</taxon>
        <taxon>Bacillati</taxon>
        <taxon>Actinomycetota</taxon>
        <taxon>Actinomycetes</taxon>
        <taxon>Kitasatosporales</taxon>
        <taxon>Streptomycetaceae</taxon>
        <taxon>Streptomyces</taxon>
    </lineage>
</organism>
<feature type="compositionally biased region" description="Basic residues" evidence="1">
    <location>
        <begin position="14"/>
        <end position="32"/>
    </location>
</feature>
<gene>
    <name evidence="2" type="ORF">SCMC78_42370</name>
</gene>
<accession>A0AB33KRR3</accession>
<dbReference type="KEGG" id="stcm:SCMC78_42370"/>
<protein>
    <submittedName>
        <fullName evidence="2">Uncharacterized protein</fullName>
    </submittedName>
</protein>
<evidence type="ECO:0000256" key="1">
    <source>
        <dbReference type="SAM" id="MobiDB-lite"/>
    </source>
</evidence>
<sequence length="72" mass="7801">MEPVSDQGMTATARRGRAATARRGRTRFRWPMRRSDAPVRCAGPMRRADAGVGADTDTEGAYVPYGPGDFGQ</sequence>
<feature type="region of interest" description="Disordered" evidence="1">
    <location>
        <begin position="1"/>
        <end position="72"/>
    </location>
</feature>
<evidence type="ECO:0000313" key="2">
    <source>
        <dbReference type="EMBL" id="BFP54430.1"/>
    </source>
</evidence>
<reference evidence="2" key="1">
    <citation type="submission" date="2024-07" db="EMBL/GenBank/DDBJ databases">
        <title>Complete genome sequences of cellulolytic bacteria, Kitasatospora sp. CMC57 and Streptomyces sp. CMC78, isolated from Japanese agricultural soil.</title>
        <authorList>
            <person name="Hashimoto T."/>
            <person name="Ito M."/>
            <person name="Iwamoto M."/>
            <person name="Fukahori D."/>
            <person name="Shoda T."/>
            <person name="Sakoda M."/>
            <person name="Morohoshi T."/>
            <person name="Mitsuboshi M."/>
            <person name="Nishizawa T."/>
        </authorList>
    </citation>
    <scope>NUCLEOTIDE SEQUENCE</scope>
    <source>
        <strain evidence="2">CMC78</strain>
    </source>
</reference>
<name>A0AB33KRR3_9ACTN</name>
<dbReference type="AlphaFoldDB" id="A0AB33KRR3"/>
<dbReference type="EMBL" id="AP035884">
    <property type="protein sequence ID" value="BFP54430.1"/>
    <property type="molecule type" value="Genomic_DNA"/>
</dbReference>